<reference evidence="2" key="1">
    <citation type="journal article" date="2019" name="Database">
        <title>The radish genome database (RadishGD): an integrated information resource for radish genomics.</title>
        <authorList>
            <person name="Yu H.J."/>
            <person name="Baek S."/>
            <person name="Lee Y.J."/>
            <person name="Cho A."/>
            <person name="Mun J.H."/>
        </authorList>
    </citation>
    <scope>NUCLEOTIDE SEQUENCE [LARGE SCALE GENOMIC DNA]</scope>
    <source>
        <strain evidence="2">cv. WK10039</strain>
    </source>
</reference>
<evidence type="ECO:0000313" key="2">
    <source>
        <dbReference type="Proteomes" id="UP000504610"/>
    </source>
</evidence>
<dbReference type="InterPro" id="IPR050796">
    <property type="entry name" value="SCF_F-box_component"/>
</dbReference>
<evidence type="ECO:0000313" key="3">
    <source>
        <dbReference type="RefSeq" id="XP_018450322.2"/>
    </source>
</evidence>
<keyword evidence="2" id="KW-1185">Reference proteome</keyword>
<dbReference type="PANTHER" id="PTHR31672:SF9">
    <property type="entry name" value="F-BOX DOMAIN-CONTAINING PROTEIN"/>
    <property type="match status" value="1"/>
</dbReference>
<dbReference type="PROSITE" id="PS50181">
    <property type="entry name" value="FBOX"/>
    <property type="match status" value="1"/>
</dbReference>
<dbReference type="PANTHER" id="PTHR31672">
    <property type="entry name" value="BNACNNG10540D PROTEIN"/>
    <property type="match status" value="1"/>
</dbReference>
<dbReference type="InterPro" id="IPR036047">
    <property type="entry name" value="F-box-like_dom_sf"/>
</dbReference>
<dbReference type="SMART" id="SM00256">
    <property type="entry name" value="FBOX"/>
    <property type="match status" value="1"/>
</dbReference>
<dbReference type="Pfam" id="PF00646">
    <property type="entry name" value="F-box"/>
    <property type="match status" value="1"/>
</dbReference>
<feature type="domain" description="F-box" evidence="1">
    <location>
        <begin position="4"/>
        <end position="54"/>
    </location>
</feature>
<dbReference type="AlphaFoldDB" id="A0A6J0KQV6"/>
<proteinExistence type="predicted"/>
<gene>
    <name evidence="3" type="primary">LOC108821826</name>
</gene>
<dbReference type="InterPro" id="IPR001810">
    <property type="entry name" value="F-box_dom"/>
</dbReference>
<dbReference type="OrthoDB" id="1094363at2759"/>
<accession>A0A6J0KQV6</accession>
<dbReference type="KEGG" id="rsz:108821826"/>
<name>A0A6J0KQV6_RAPSA</name>
<organism evidence="2 3">
    <name type="scientific">Raphanus sativus</name>
    <name type="common">Radish</name>
    <name type="synonym">Raphanus raphanistrum var. sativus</name>
    <dbReference type="NCBI Taxonomy" id="3726"/>
    <lineage>
        <taxon>Eukaryota</taxon>
        <taxon>Viridiplantae</taxon>
        <taxon>Streptophyta</taxon>
        <taxon>Embryophyta</taxon>
        <taxon>Tracheophyta</taxon>
        <taxon>Spermatophyta</taxon>
        <taxon>Magnoliopsida</taxon>
        <taxon>eudicotyledons</taxon>
        <taxon>Gunneridae</taxon>
        <taxon>Pentapetalae</taxon>
        <taxon>rosids</taxon>
        <taxon>malvids</taxon>
        <taxon>Brassicales</taxon>
        <taxon>Brassicaceae</taxon>
        <taxon>Brassiceae</taxon>
        <taxon>Raphanus</taxon>
    </lineage>
</organism>
<protein>
    <submittedName>
        <fullName evidence="3">F-box/kelch-repeat protein At1g20790</fullName>
    </submittedName>
</protein>
<dbReference type="Proteomes" id="UP000504610">
    <property type="component" value="Chromosome 8"/>
</dbReference>
<sequence length="384" mass="43780">MANGRFMNNLPQDLQKEILLRLDPKSFVMMRCTSKSMEHITKDPSFKSLYWSRTASSLLYIGVYGSNMACFHHVGEVRPSHSKGRSKCICFILGYCSSLILVYIHGCFCVANPLTKKYQFLDYCYLETKKNIGFAVDQIDKTTQRFKIVCITEVAVSNQGETMYGFLINAGNSWKISKTKITCLSSHLMRDMKPVYFQGSLCWFKSGGSIIGFNPETEKARLIPTKFDHQVGAKLLLSADDEYLTLISATEELIYLYALENILTDSKWILTRRIKNKPVHQIMLLCWCVEAFDGRHVLVSAKDEIEDAIYGYDVRANTWSVMGVVSKWGDAGCDLYQFKPSWSSVNGLHDQNNGSMLSLYARFRSHREISVKGIMELINGHFRI</sequence>
<dbReference type="GeneID" id="108821826"/>
<dbReference type="SUPFAM" id="SSF81383">
    <property type="entry name" value="F-box domain"/>
    <property type="match status" value="1"/>
</dbReference>
<dbReference type="RefSeq" id="XP_018450322.2">
    <property type="nucleotide sequence ID" value="XM_018594820.2"/>
</dbReference>
<evidence type="ECO:0000259" key="1">
    <source>
        <dbReference type="PROSITE" id="PS50181"/>
    </source>
</evidence>
<reference evidence="3" key="2">
    <citation type="submission" date="2025-08" db="UniProtKB">
        <authorList>
            <consortium name="RefSeq"/>
        </authorList>
    </citation>
    <scope>IDENTIFICATION</scope>
    <source>
        <tissue evidence="3">Leaf</tissue>
    </source>
</reference>